<comment type="caution">
    <text evidence="1">The sequence shown here is derived from an EMBL/GenBank/DDBJ whole genome shotgun (WGS) entry which is preliminary data.</text>
</comment>
<organism evidence="1 2">
    <name type="scientific">Protea cynaroides</name>
    <dbReference type="NCBI Taxonomy" id="273540"/>
    <lineage>
        <taxon>Eukaryota</taxon>
        <taxon>Viridiplantae</taxon>
        <taxon>Streptophyta</taxon>
        <taxon>Embryophyta</taxon>
        <taxon>Tracheophyta</taxon>
        <taxon>Spermatophyta</taxon>
        <taxon>Magnoliopsida</taxon>
        <taxon>Proteales</taxon>
        <taxon>Proteaceae</taxon>
        <taxon>Protea</taxon>
    </lineage>
</organism>
<evidence type="ECO:0000313" key="2">
    <source>
        <dbReference type="Proteomes" id="UP001141806"/>
    </source>
</evidence>
<sequence>MAVGGGLPSAPGSLANGGFGRGYGWGASRGPGLPFLVVQHGATVTDQRALQVSIPKDNTFADLAFHERFSYEDDSILLGIPRMESVAVDNREDDRFIDAVSVFEGAVLETVSSSPGMADLDMDQGPRRCFDPMLAEVMIQVSKTTMANSSISTGTALNLPIVQATITSDHGAHVTREQIRRDAVQPIRPEGHRVRVKHCRCSVRDKGQTSVSVPMAMDVQPATMASGVIQLAEKENLMHIG</sequence>
<gene>
    <name evidence="1" type="ORF">NE237_025509</name>
</gene>
<dbReference type="Proteomes" id="UP001141806">
    <property type="component" value="Unassembled WGS sequence"/>
</dbReference>
<reference evidence="1" key="1">
    <citation type="journal article" date="2023" name="Plant J.">
        <title>The genome of the king protea, Protea cynaroides.</title>
        <authorList>
            <person name="Chang J."/>
            <person name="Duong T.A."/>
            <person name="Schoeman C."/>
            <person name="Ma X."/>
            <person name="Roodt D."/>
            <person name="Barker N."/>
            <person name="Li Z."/>
            <person name="Van de Peer Y."/>
            <person name="Mizrachi E."/>
        </authorList>
    </citation>
    <scope>NUCLEOTIDE SEQUENCE</scope>
    <source>
        <tissue evidence="1">Young leaves</tissue>
    </source>
</reference>
<proteinExistence type="predicted"/>
<accession>A0A9Q0K1T8</accession>
<evidence type="ECO:0000313" key="1">
    <source>
        <dbReference type="EMBL" id="KAJ4958398.1"/>
    </source>
</evidence>
<protein>
    <submittedName>
        <fullName evidence="1">Uncharacterized protein</fullName>
    </submittedName>
</protein>
<keyword evidence="2" id="KW-1185">Reference proteome</keyword>
<dbReference type="EMBL" id="JAMYWD010000010">
    <property type="protein sequence ID" value="KAJ4958398.1"/>
    <property type="molecule type" value="Genomic_DNA"/>
</dbReference>
<dbReference type="AlphaFoldDB" id="A0A9Q0K1T8"/>
<name>A0A9Q0K1T8_9MAGN</name>